<gene>
    <name evidence="8" type="primary">mnmE</name>
    <name evidence="8" type="synonym">trmE</name>
    <name evidence="12" type="ORF">SAMN02983003_2368</name>
</gene>
<dbReference type="STRING" id="665118.SAMN02983003_2368"/>
<dbReference type="GO" id="GO:0046872">
    <property type="term" value="F:metal ion binding"/>
    <property type="evidence" value="ECO:0007669"/>
    <property type="project" value="UniProtKB-KW"/>
</dbReference>
<keyword evidence="8" id="KW-0963">Cytoplasm</keyword>
<keyword evidence="6 8" id="KW-0630">Potassium</keyword>
<evidence type="ECO:0000313" key="12">
    <source>
        <dbReference type="EMBL" id="SFZ85073.1"/>
    </source>
</evidence>
<dbReference type="Pfam" id="PF10396">
    <property type="entry name" value="TrmE_N"/>
    <property type="match status" value="1"/>
</dbReference>
<evidence type="ECO:0000313" key="13">
    <source>
        <dbReference type="Proteomes" id="UP000183447"/>
    </source>
</evidence>
<name>A0A1K2HYK7_9HYPH</name>
<dbReference type="InterPro" id="IPR027266">
    <property type="entry name" value="TrmE/GcvT-like"/>
</dbReference>
<dbReference type="InterPro" id="IPR018948">
    <property type="entry name" value="GTP-bd_TrmE_N"/>
</dbReference>
<feature type="domain" description="GTP-binding protein TrmE N-terminal" evidence="10">
    <location>
        <begin position="7"/>
        <end position="120"/>
    </location>
</feature>
<dbReference type="Gene3D" id="1.20.120.430">
    <property type="entry name" value="tRNA modification GTPase MnmE domain 2"/>
    <property type="match status" value="1"/>
</dbReference>
<proteinExistence type="inferred from homology"/>
<dbReference type="PANTHER" id="PTHR42714">
    <property type="entry name" value="TRNA MODIFICATION GTPASE GTPBP3"/>
    <property type="match status" value="1"/>
</dbReference>
<dbReference type="InterPro" id="IPR005225">
    <property type="entry name" value="Small_GTP-bd"/>
</dbReference>
<organism evidence="12 13">
    <name type="scientific">Devosia enhydra</name>
    <dbReference type="NCBI Taxonomy" id="665118"/>
    <lineage>
        <taxon>Bacteria</taxon>
        <taxon>Pseudomonadati</taxon>
        <taxon>Pseudomonadota</taxon>
        <taxon>Alphaproteobacteria</taxon>
        <taxon>Hyphomicrobiales</taxon>
        <taxon>Devosiaceae</taxon>
        <taxon>Devosia</taxon>
    </lineage>
</organism>
<feature type="binding site" evidence="8">
    <location>
        <position position="231"/>
    </location>
    <ligand>
        <name>Mg(2+)</name>
        <dbReference type="ChEBI" id="CHEBI:18420"/>
    </ligand>
</feature>
<evidence type="ECO:0000259" key="11">
    <source>
        <dbReference type="Pfam" id="PF12631"/>
    </source>
</evidence>
<protein>
    <recommendedName>
        <fullName evidence="8">tRNA modification GTPase MnmE</fullName>
        <ecNumber evidence="8">3.6.-.-</ecNumber>
    </recommendedName>
</protein>
<feature type="binding site" evidence="8">
    <location>
        <begin position="246"/>
        <end position="252"/>
    </location>
    <ligand>
        <name>GTP</name>
        <dbReference type="ChEBI" id="CHEBI:37565"/>
    </ligand>
</feature>
<reference evidence="12 13" key="1">
    <citation type="submission" date="2016-11" db="EMBL/GenBank/DDBJ databases">
        <authorList>
            <person name="Jaros S."/>
            <person name="Januszkiewicz K."/>
            <person name="Wedrychowicz H."/>
        </authorList>
    </citation>
    <scope>NUCLEOTIDE SEQUENCE [LARGE SCALE GENOMIC DNA]</scope>
    <source>
        <strain evidence="12 13">ATCC 23634</strain>
    </source>
</reference>
<dbReference type="GO" id="GO:0002098">
    <property type="term" value="P:tRNA wobble uridine modification"/>
    <property type="evidence" value="ECO:0007669"/>
    <property type="project" value="TreeGrafter"/>
</dbReference>
<dbReference type="SUPFAM" id="SSF116878">
    <property type="entry name" value="TrmE connector domain"/>
    <property type="match status" value="1"/>
</dbReference>
<evidence type="ECO:0000256" key="6">
    <source>
        <dbReference type="ARBA" id="ARBA00022958"/>
    </source>
</evidence>
<dbReference type="NCBIfam" id="TIGR00231">
    <property type="entry name" value="small_GTP"/>
    <property type="match status" value="1"/>
</dbReference>
<evidence type="ECO:0000256" key="8">
    <source>
        <dbReference type="HAMAP-Rule" id="MF_00379"/>
    </source>
</evidence>
<dbReference type="Proteomes" id="UP000183447">
    <property type="component" value="Unassembled WGS sequence"/>
</dbReference>
<evidence type="ECO:0000259" key="10">
    <source>
        <dbReference type="Pfam" id="PF10396"/>
    </source>
</evidence>
<comment type="subunit">
    <text evidence="8">Homodimer. Heterotetramer of two MnmE and two MnmG subunits.</text>
</comment>
<dbReference type="Gene3D" id="3.40.50.300">
    <property type="entry name" value="P-loop containing nucleotide triphosphate hydrolases"/>
    <property type="match status" value="1"/>
</dbReference>
<dbReference type="EC" id="3.6.-.-" evidence="8"/>
<keyword evidence="3 8" id="KW-0547">Nucleotide-binding</keyword>
<dbReference type="GO" id="GO:0003924">
    <property type="term" value="F:GTPase activity"/>
    <property type="evidence" value="ECO:0007669"/>
    <property type="project" value="UniProtKB-UniRule"/>
</dbReference>
<dbReference type="PANTHER" id="PTHR42714:SF2">
    <property type="entry name" value="TRNA MODIFICATION GTPASE GTPBP3, MITOCHONDRIAL"/>
    <property type="match status" value="1"/>
</dbReference>
<dbReference type="GO" id="GO:0005525">
    <property type="term" value="F:GTP binding"/>
    <property type="evidence" value="ECO:0007669"/>
    <property type="project" value="UniProtKB-UniRule"/>
</dbReference>
<dbReference type="SUPFAM" id="SSF52540">
    <property type="entry name" value="P-loop containing nucleoside triphosphate hydrolases"/>
    <property type="match status" value="1"/>
</dbReference>
<dbReference type="InterPro" id="IPR004520">
    <property type="entry name" value="GTPase_MnmE"/>
</dbReference>
<dbReference type="Pfam" id="PF12631">
    <property type="entry name" value="MnmE_helical"/>
    <property type="match status" value="1"/>
</dbReference>
<dbReference type="Pfam" id="PF01926">
    <property type="entry name" value="MMR_HSR1"/>
    <property type="match status" value="1"/>
</dbReference>
<dbReference type="EMBL" id="FPKU01000002">
    <property type="protein sequence ID" value="SFZ85073.1"/>
    <property type="molecule type" value="Genomic_DNA"/>
</dbReference>
<keyword evidence="5 8" id="KW-0460">Magnesium</keyword>
<evidence type="ECO:0000256" key="5">
    <source>
        <dbReference type="ARBA" id="ARBA00022842"/>
    </source>
</evidence>
<evidence type="ECO:0000256" key="2">
    <source>
        <dbReference type="ARBA" id="ARBA00022694"/>
    </source>
</evidence>
<feature type="binding site" evidence="8">
    <location>
        <position position="120"/>
    </location>
    <ligand>
        <name>(6S)-5-formyl-5,6,7,8-tetrahydrofolate</name>
        <dbReference type="ChEBI" id="CHEBI:57457"/>
    </ligand>
</feature>
<comment type="caution">
    <text evidence="8">Lacks conserved residue(s) required for the propagation of feature annotation.</text>
</comment>
<feature type="binding site" evidence="8">
    <location>
        <begin position="271"/>
        <end position="274"/>
    </location>
    <ligand>
        <name>GTP</name>
        <dbReference type="ChEBI" id="CHEBI:37565"/>
    </ligand>
</feature>
<evidence type="ECO:0000259" key="9">
    <source>
        <dbReference type="Pfam" id="PF01926"/>
    </source>
</evidence>
<dbReference type="Gene3D" id="3.30.1360.120">
    <property type="entry name" value="Probable tRNA modification gtpase trme, domain 1"/>
    <property type="match status" value="1"/>
</dbReference>
<evidence type="ECO:0000256" key="4">
    <source>
        <dbReference type="ARBA" id="ARBA00022801"/>
    </source>
</evidence>
<feature type="binding site" evidence="8">
    <location>
        <position position="252"/>
    </location>
    <ligand>
        <name>Mg(2+)</name>
        <dbReference type="ChEBI" id="CHEBI:18420"/>
    </ligand>
</feature>
<comment type="subcellular location">
    <subcellularLocation>
        <location evidence="8">Cytoplasm</location>
    </subcellularLocation>
</comment>
<dbReference type="InterPro" id="IPR006073">
    <property type="entry name" value="GTP-bd"/>
</dbReference>
<dbReference type="CDD" id="cd04164">
    <property type="entry name" value="trmE"/>
    <property type="match status" value="1"/>
</dbReference>
<feature type="domain" description="G" evidence="9">
    <location>
        <begin position="219"/>
        <end position="305"/>
    </location>
</feature>
<dbReference type="NCBIfam" id="NF003661">
    <property type="entry name" value="PRK05291.1-3"/>
    <property type="match status" value="1"/>
</dbReference>
<feature type="binding site" evidence="8">
    <location>
        <position position="24"/>
    </location>
    <ligand>
        <name>(6S)-5-formyl-5,6,7,8-tetrahydrofolate</name>
        <dbReference type="ChEBI" id="CHEBI:57457"/>
    </ligand>
</feature>
<dbReference type="InterPro" id="IPR027368">
    <property type="entry name" value="MnmE_dom2"/>
</dbReference>
<dbReference type="GO" id="GO:0005737">
    <property type="term" value="C:cytoplasm"/>
    <property type="evidence" value="ECO:0007669"/>
    <property type="project" value="UniProtKB-SubCell"/>
</dbReference>
<keyword evidence="4 8" id="KW-0378">Hydrolase</keyword>
<accession>A0A1K2HYK7</accession>
<feature type="binding site" evidence="8">
    <location>
        <position position="433"/>
    </location>
    <ligand>
        <name>(6S)-5-formyl-5,6,7,8-tetrahydrofolate</name>
        <dbReference type="ChEBI" id="CHEBI:57457"/>
    </ligand>
</feature>
<evidence type="ECO:0000256" key="7">
    <source>
        <dbReference type="ARBA" id="ARBA00023134"/>
    </source>
</evidence>
<evidence type="ECO:0000256" key="1">
    <source>
        <dbReference type="ARBA" id="ARBA00011043"/>
    </source>
</evidence>
<keyword evidence="13" id="KW-1185">Reference proteome</keyword>
<dbReference type="FunFam" id="3.30.1360.120:FF:000007">
    <property type="entry name" value="tRNA modification GTPase GTPBP3, mitochondrial"/>
    <property type="match status" value="1"/>
</dbReference>
<feature type="binding site" evidence="8">
    <location>
        <begin position="227"/>
        <end position="232"/>
    </location>
    <ligand>
        <name>GTP</name>
        <dbReference type="ChEBI" id="CHEBI:37565"/>
    </ligand>
</feature>
<dbReference type="CDD" id="cd14858">
    <property type="entry name" value="TrmE_N"/>
    <property type="match status" value="1"/>
</dbReference>
<dbReference type="InterPro" id="IPR025867">
    <property type="entry name" value="MnmE_helical"/>
</dbReference>
<feature type="domain" description="MnmE helical" evidence="11">
    <location>
        <begin position="123"/>
        <end position="430"/>
    </location>
</feature>
<comment type="similarity">
    <text evidence="1 8">Belongs to the TRAFAC class TrmE-Era-EngA-EngB-Septin-like GTPase superfamily. TrmE GTPase family.</text>
</comment>
<comment type="function">
    <text evidence="8">Exhibits a very high intrinsic GTPase hydrolysis rate. Involved in the addition of a carboxymethylaminomethyl (cmnm) group at the wobble position (U34) of certain tRNAs, forming tRNA-cmnm(5)s(2)U34.</text>
</comment>
<keyword evidence="7 8" id="KW-0342">GTP-binding</keyword>
<comment type="cofactor">
    <cofactor evidence="8">
        <name>K(+)</name>
        <dbReference type="ChEBI" id="CHEBI:29103"/>
    </cofactor>
    <text evidence="8">Binds 1 potassium ion per subunit.</text>
</comment>
<keyword evidence="8" id="KW-0479">Metal-binding</keyword>
<dbReference type="OrthoDB" id="9805918at2"/>
<dbReference type="GO" id="GO:0030488">
    <property type="term" value="P:tRNA methylation"/>
    <property type="evidence" value="ECO:0007669"/>
    <property type="project" value="TreeGrafter"/>
</dbReference>
<dbReference type="InterPro" id="IPR031168">
    <property type="entry name" value="G_TrmE"/>
</dbReference>
<sequence>MSLVRDTIFALSSGALPAGVAVIRLSGPAAGSALIDMTGPLPPPRRLVLRDVRVGSATLDRALIVWMPAPGSFTGEDTAELHLHGSPALVRKILGELGGRHGLRLARPGEFTQRAFEAGKLDLVAADGLADLLGAETENQRRLAQSRFEGGLSERLEGWRERLLDLRAELEGALDFSDEGDVGEFLPPDFAERVADLARAFEQSADTYGRGRIIREGLRVVIAGPPNAGKSSLINALARSDIAIVTAEAGTTRDVREVPIDLEGQLVVLVDTAGLRTTDSLAEAEGIRRAHLAIDTADVVLWLQAPDVPTDLVAPHHPEVWTISSKADLGASAPGTLPISTLNADGLDPLLLRLTAFLADFDAGQSVLISHERDRQALSSAASGLREALSCLDRPEIAASLIGTATTSLDRLIGRVDPEHVLDALFSRFCIGK</sequence>
<dbReference type="AlphaFoldDB" id="A0A1K2HYK7"/>
<evidence type="ECO:0000256" key="3">
    <source>
        <dbReference type="ARBA" id="ARBA00022741"/>
    </source>
</evidence>
<dbReference type="InterPro" id="IPR027417">
    <property type="entry name" value="P-loop_NTPase"/>
</dbReference>
<dbReference type="HAMAP" id="MF_00379">
    <property type="entry name" value="GTPase_MnmE"/>
    <property type="match status" value="1"/>
</dbReference>
<feature type="binding site" evidence="8">
    <location>
        <position position="80"/>
    </location>
    <ligand>
        <name>(6S)-5-formyl-5,6,7,8-tetrahydrofolate</name>
        <dbReference type="ChEBI" id="CHEBI:57457"/>
    </ligand>
</feature>
<keyword evidence="2 8" id="KW-0819">tRNA processing</keyword>